<sequence length="284" mass="32649">MAKTISISIPEELFTKLRNTNQSFKISQICQRALESEIMEKETLAKARKLGIEDGDKAKSTLTNSSRMEIKSAFERSSQKWSSEELYKLADKLQSSLSSEDLEMLQPRFNQIFDGELILSDWMKHRSGKTIQDKWSEVAWAYVEGTYLGLTQKHLPKEAPSVKESQAVLAEIQRVQTRVPRWFNNPSQINSRILIEFLSISDSGDRHVSIDELKKQCKIKTFDTNFAQMKIFGERNHGKVFDVIDGKVTLWSPVKDFIKIEFDKYKKLGLYRDSIHLTPPPLAG</sequence>
<accession>A0A7K1KP18</accession>
<protein>
    <submittedName>
        <fullName evidence="1">Uncharacterized protein</fullName>
    </submittedName>
</protein>
<proteinExistence type="predicted"/>
<comment type="caution">
    <text evidence="1">The sequence shown here is derived from an EMBL/GenBank/DDBJ whole genome shotgun (WGS) entry which is preliminary data.</text>
</comment>
<keyword evidence="2" id="KW-1185">Reference proteome</keyword>
<organism evidence="1 2">
    <name type="scientific">Pseudodesulfovibrio alkaliphilus</name>
    <dbReference type="NCBI Taxonomy" id="2661613"/>
    <lineage>
        <taxon>Bacteria</taxon>
        <taxon>Pseudomonadati</taxon>
        <taxon>Thermodesulfobacteriota</taxon>
        <taxon>Desulfovibrionia</taxon>
        <taxon>Desulfovibrionales</taxon>
        <taxon>Desulfovibrionaceae</taxon>
    </lineage>
</organism>
<name>A0A7K1KP18_9BACT</name>
<evidence type="ECO:0000313" key="2">
    <source>
        <dbReference type="Proteomes" id="UP000461162"/>
    </source>
</evidence>
<dbReference type="RefSeq" id="WP_155934226.1">
    <property type="nucleotide sequence ID" value="NZ_WODC01000005.1"/>
</dbReference>
<gene>
    <name evidence="1" type="ORF">GKC30_08895</name>
</gene>
<reference evidence="1 2" key="1">
    <citation type="submission" date="2019-11" db="EMBL/GenBank/DDBJ databases">
        <title>Pseudodesulfovibrio alkaliphilus, sp. nov., an alkaliphilic sulfate-reducing bacteria from mud volcano of Taman peninsula, Russia.</title>
        <authorList>
            <person name="Frolova A."/>
            <person name="Merkel A.Y."/>
            <person name="Slobodkin A.I."/>
        </authorList>
    </citation>
    <scope>NUCLEOTIDE SEQUENCE [LARGE SCALE GENOMIC DNA]</scope>
    <source>
        <strain evidence="1 2">F-1</strain>
    </source>
</reference>
<dbReference type="AlphaFoldDB" id="A0A7K1KP18"/>
<evidence type="ECO:0000313" key="1">
    <source>
        <dbReference type="EMBL" id="MUM77750.1"/>
    </source>
</evidence>
<dbReference type="EMBL" id="WODC01000005">
    <property type="protein sequence ID" value="MUM77750.1"/>
    <property type="molecule type" value="Genomic_DNA"/>
</dbReference>
<dbReference type="Proteomes" id="UP000461162">
    <property type="component" value="Unassembled WGS sequence"/>
</dbReference>